<keyword evidence="1" id="KW-0732">Signal</keyword>
<accession>A0A3D9D2S0</accession>
<feature type="chain" id="PRO_5017773305" evidence="1">
    <location>
        <begin position="21"/>
        <end position="198"/>
    </location>
</feature>
<dbReference type="SUPFAM" id="SSF56925">
    <property type="entry name" value="OMPA-like"/>
    <property type="match status" value="1"/>
</dbReference>
<dbReference type="OrthoDB" id="1258345at2"/>
<sequence>MKRFLLSTALFCFAFFSSQGVQPSLGINAVTFLPMGDNFLKDGLKNFVGVGLTYQTVFKRNMGFGIELNRAFSEVKDRSVYGDLEKPRLTNISAYFIYKYPFTEAFSLQGQIGGSFMAITSQSRYTKDDFTEQAGAFFLGTELSYKFPKLKKLEIFASPKLYFYDSFVEFRDKGLDKYYSKAQLLNINVGIRLNLNEK</sequence>
<dbReference type="EMBL" id="QNUG01000005">
    <property type="protein sequence ID" value="REC72306.1"/>
    <property type="molecule type" value="Genomic_DNA"/>
</dbReference>
<organism evidence="2 3">
    <name type="scientific">Epilithonimonas hispanica</name>
    <dbReference type="NCBI Taxonomy" id="358687"/>
    <lineage>
        <taxon>Bacteria</taxon>
        <taxon>Pseudomonadati</taxon>
        <taxon>Bacteroidota</taxon>
        <taxon>Flavobacteriia</taxon>
        <taxon>Flavobacteriales</taxon>
        <taxon>Weeksellaceae</taxon>
        <taxon>Chryseobacterium group</taxon>
        <taxon>Epilithonimonas</taxon>
    </lineage>
</organism>
<keyword evidence="3" id="KW-1185">Reference proteome</keyword>
<dbReference type="Proteomes" id="UP000256326">
    <property type="component" value="Unassembled WGS sequence"/>
</dbReference>
<feature type="signal peptide" evidence="1">
    <location>
        <begin position="1"/>
        <end position="20"/>
    </location>
</feature>
<comment type="caution">
    <text evidence="2">The sequence shown here is derived from an EMBL/GenBank/DDBJ whole genome shotgun (WGS) entry which is preliminary data.</text>
</comment>
<dbReference type="RefSeq" id="WP_116032821.1">
    <property type="nucleotide sequence ID" value="NZ_JBHLVV010000003.1"/>
</dbReference>
<gene>
    <name evidence="2" type="ORF">DRF58_03355</name>
</gene>
<evidence type="ECO:0000256" key="1">
    <source>
        <dbReference type="SAM" id="SignalP"/>
    </source>
</evidence>
<evidence type="ECO:0000313" key="3">
    <source>
        <dbReference type="Proteomes" id="UP000256326"/>
    </source>
</evidence>
<protein>
    <submittedName>
        <fullName evidence="2">Uncharacterized protein</fullName>
    </submittedName>
</protein>
<proteinExistence type="predicted"/>
<name>A0A3D9D2S0_9FLAO</name>
<reference evidence="2 3" key="1">
    <citation type="journal article" date="2006" name="Int. J. Syst. Evol. Microbiol.">
        <title>Chryseobacterium hispanicum sp. nov., isolated from the drinking water distribution system of Sevilla, Spain.</title>
        <authorList>
            <person name="Gallego V."/>
            <person name="Garcia M.T."/>
            <person name="Ventosa A."/>
        </authorList>
    </citation>
    <scope>NUCLEOTIDE SEQUENCE [LARGE SCALE GENOMIC DNA]</scope>
    <source>
        <strain evidence="2 3">KCTC 22104</strain>
    </source>
</reference>
<dbReference type="InterPro" id="IPR011250">
    <property type="entry name" value="OMP/PagP_B-barrel"/>
</dbReference>
<evidence type="ECO:0000313" key="2">
    <source>
        <dbReference type="EMBL" id="REC72306.1"/>
    </source>
</evidence>
<dbReference type="AlphaFoldDB" id="A0A3D9D2S0"/>